<proteinExistence type="predicted"/>
<dbReference type="EMBL" id="CP031223">
    <property type="protein sequence ID" value="QFF98902.1"/>
    <property type="molecule type" value="Genomic_DNA"/>
</dbReference>
<dbReference type="AlphaFoldDB" id="A0A5J6SMF2"/>
<name>A0A5J6SMF2_9BACI</name>
<accession>A0A5J6SMF2</accession>
<protein>
    <submittedName>
        <fullName evidence="1">Uncharacterized protein</fullName>
    </submittedName>
</protein>
<evidence type="ECO:0000313" key="1">
    <source>
        <dbReference type="EMBL" id="QFF98902.1"/>
    </source>
</evidence>
<reference evidence="1 2" key="1">
    <citation type="submission" date="2018-07" db="EMBL/GenBank/DDBJ databases">
        <title>Complete genome sequence of Psychrobacillus sp. PB01, isolated from iceberg, and comparative genome analysis of Psychrobacillus strains.</title>
        <authorList>
            <person name="Lee P.C."/>
        </authorList>
    </citation>
    <scope>NUCLEOTIDE SEQUENCE [LARGE SCALE GENOMIC DNA]</scope>
    <source>
        <strain evidence="1 2">PB01</strain>
    </source>
</reference>
<dbReference type="Proteomes" id="UP000325517">
    <property type="component" value="Chromosome"/>
</dbReference>
<evidence type="ECO:0000313" key="2">
    <source>
        <dbReference type="Proteomes" id="UP000325517"/>
    </source>
</evidence>
<keyword evidence="2" id="KW-1185">Reference proteome</keyword>
<gene>
    <name evidence="1" type="ORF">PB01_08685</name>
</gene>
<dbReference type="KEGG" id="psyo:PB01_08685"/>
<organism evidence="1 2">
    <name type="scientific">Psychrobacillus glaciei</name>
    <dbReference type="NCBI Taxonomy" id="2283160"/>
    <lineage>
        <taxon>Bacteria</taxon>
        <taxon>Bacillati</taxon>
        <taxon>Bacillota</taxon>
        <taxon>Bacilli</taxon>
        <taxon>Bacillales</taxon>
        <taxon>Bacillaceae</taxon>
        <taxon>Psychrobacillus</taxon>
    </lineage>
</organism>
<sequence>METPVIGGSVQYVQFSDDGKFFAFTATSTLYPKIFKQNAQGTNYALIPQLPNVNTTGDIYGTYFMPGFGQLLQS</sequence>